<accession>A0A976IFL4</accession>
<dbReference type="RefSeq" id="XP_067820057.1">
    <property type="nucleotide sequence ID" value="XM_067963568.1"/>
</dbReference>
<dbReference type="EMBL" id="SHOA02000001">
    <property type="protein sequence ID" value="TDH70558.1"/>
    <property type="molecule type" value="Genomic_DNA"/>
</dbReference>
<name>A0A976IFL4_BRELC</name>
<dbReference type="GeneID" id="94349239"/>
<organism evidence="1 2">
    <name type="scientific">Bremia lactucae</name>
    <name type="common">Lettuce downy mildew</name>
    <dbReference type="NCBI Taxonomy" id="4779"/>
    <lineage>
        <taxon>Eukaryota</taxon>
        <taxon>Sar</taxon>
        <taxon>Stramenopiles</taxon>
        <taxon>Oomycota</taxon>
        <taxon>Peronosporomycetes</taxon>
        <taxon>Peronosporales</taxon>
        <taxon>Peronosporaceae</taxon>
        <taxon>Bremia</taxon>
    </lineage>
</organism>
<dbReference type="KEGG" id="blac:94349239"/>
<dbReference type="AlphaFoldDB" id="A0A976IFL4"/>
<dbReference type="Proteomes" id="UP000294530">
    <property type="component" value="Unassembled WGS sequence"/>
</dbReference>
<proteinExistence type="predicted"/>
<evidence type="ECO:0000313" key="2">
    <source>
        <dbReference type="Proteomes" id="UP000294530"/>
    </source>
</evidence>
<reference evidence="1 2" key="1">
    <citation type="journal article" date="2021" name="Genome Biol.">
        <title>AFLAP: assembly-free linkage analysis pipeline using k-mers from genome sequencing data.</title>
        <authorList>
            <person name="Fletcher K."/>
            <person name="Zhang L."/>
            <person name="Gil J."/>
            <person name="Han R."/>
            <person name="Cavanaugh K."/>
            <person name="Michelmore R."/>
        </authorList>
    </citation>
    <scope>NUCLEOTIDE SEQUENCE [LARGE SCALE GENOMIC DNA]</scope>
    <source>
        <strain evidence="1 2">SF5</strain>
    </source>
</reference>
<protein>
    <submittedName>
        <fullName evidence="1">Uncharacterized protein</fullName>
    </submittedName>
</protein>
<evidence type="ECO:0000313" key="1">
    <source>
        <dbReference type="EMBL" id="TDH70558.1"/>
    </source>
</evidence>
<sequence>MGTTFADAAETAVEIVDTVVVAVIEVTAEDQVVEALVEIALAAVEESRVAEALNIWRGFMVRKKTE</sequence>
<gene>
    <name evidence="1" type="ORF">CCR75_005487</name>
</gene>
<keyword evidence="2" id="KW-1185">Reference proteome</keyword>
<comment type="caution">
    <text evidence="1">The sequence shown here is derived from an EMBL/GenBank/DDBJ whole genome shotgun (WGS) entry which is preliminary data.</text>
</comment>